<comment type="caution">
    <text evidence="1">The sequence shown here is derived from an EMBL/GenBank/DDBJ whole genome shotgun (WGS) entry which is preliminary data.</text>
</comment>
<dbReference type="InterPro" id="IPR032581">
    <property type="entry name" value="DUF4917"/>
</dbReference>
<accession>A0ABV4VQ61</accession>
<organism evidence="1 2">
    <name type="scientific">Shewanella seohaensis</name>
    <dbReference type="NCBI Taxonomy" id="755175"/>
    <lineage>
        <taxon>Bacteria</taxon>
        <taxon>Pseudomonadati</taxon>
        <taxon>Pseudomonadota</taxon>
        <taxon>Gammaproteobacteria</taxon>
        <taxon>Alteromonadales</taxon>
        <taxon>Shewanellaceae</taxon>
        <taxon>Shewanella</taxon>
    </lineage>
</organism>
<name>A0ABV4VQ61_9GAMM</name>
<protein>
    <submittedName>
        <fullName evidence="1">DUF4917 family protein</fullName>
    </submittedName>
</protein>
<dbReference type="EMBL" id="JBHFGJ010000001">
    <property type="protein sequence ID" value="MFB2651155.1"/>
    <property type="molecule type" value="Genomic_DNA"/>
</dbReference>
<dbReference type="Pfam" id="PF16263">
    <property type="entry name" value="DUF4917"/>
    <property type="match status" value="1"/>
</dbReference>
<gene>
    <name evidence="1" type="ORF">ACE02L_00180</name>
</gene>
<evidence type="ECO:0000313" key="2">
    <source>
        <dbReference type="Proteomes" id="UP001576726"/>
    </source>
</evidence>
<dbReference type="Proteomes" id="UP001576726">
    <property type="component" value="Unassembled WGS sequence"/>
</dbReference>
<sequence>MPYLIHNWSDISEAYSDSILLGNGASISIDRGFTYSSLKQHAIEHGLLTDQVQRLFSYFNTDDFELILRLVWQANKVNSALEIIDQQTRVAYEHVRDCLIRAVQSIHPEYFEVEQQFPDIANFLSSFKTVFSLNYDLTLYWVVMYANRIFNGHSFKDCIIHGEFSSDWWRFRESISQWDRNITLVFYPHGSLVLARNILEQETKLEAYAGNDLLRSILNYWQSDNYIPLFVSEGTSSQKISAIQNSHYLNTVYREVIPQIGDNLTIFGWGFGEHDIHILRRIKNSRVRRVAVSVYNNDQTYCARVTQMIYDNVGYNIEVVFFDCESNGCWNQPAA</sequence>
<evidence type="ECO:0000313" key="1">
    <source>
        <dbReference type="EMBL" id="MFB2651155.1"/>
    </source>
</evidence>
<keyword evidence="2" id="KW-1185">Reference proteome</keyword>
<reference evidence="1 2" key="1">
    <citation type="submission" date="2024-09" db="EMBL/GenBank/DDBJ databases">
        <authorList>
            <person name="Zhang Y."/>
        </authorList>
    </citation>
    <scope>NUCLEOTIDE SEQUENCE [LARGE SCALE GENOMIC DNA]</scope>
    <source>
        <strain evidence="1 2">SH314</strain>
    </source>
</reference>
<dbReference type="RefSeq" id="WP_374918104.1">
    <property type="nucleotide sequence ID" value="NZ_JBHFGJ010000001.1"/>
</dbReference>
<proteinExistence type="predicted"/>